<dbReference type="PANTHER" id="PTHR38834:SF3">
    <property type="entry name" value="SOLUTE-BINDING PROTEIN FAMILY 3_N-TERMINAL DOMAIN-CONTAINING PROTEIN"/>
    <property type="match status" value="1"/>
</dbReference>
<dbReference type="Proteomes" id="UP000317839">
    <property type="component" value="Unassembled WGS sequence"/>
</dbReference>
<dbReference type="EMBL" id="VIKR01000003">
    <property type="protein sequence ID" value="TQV73916.1"/>
    <property type="molecule type" value="Genomic_DNA"/>
</dbReference>
<comment type="caution">
    <text evidence="2">The sequence shown here is derived from an EMBL/GenBank/DDBJ whole genome shotgun (WGS) entry which is preliminary data.</text>
</comment>
<sequence>MSIQAMTFKPYLHCLLLVLIHQASAASELKFVTENRAPYQYYTENEQLTGYCAEVMAKLLAQAKLDTEIKVIPWPRAYKLALEKPNYLIFSISRSALRENKFVWGGKLMRERIYAWRMKGQNKPQSLSYEDLKGARFAISRSTNAAQTAKDEGFSHLYLVDNSNQSLKMLQAGQVDFIFATDEAPKRAESLGLSSQDLEKFVELDAFSNDLYFAFSKGTDKRHINQIMTAYTALQSTGILVDLKNKWQIE</sequence>
<evidence type="ECO:0000313" key="3">
    <source>
        <dbReference type="Proteomes" id="UP000317839"/>
    </source>
</evidence>
<dbReference type="PANTHER" id="PTHR38834">
    <property type="entry name" value="PERIPLASMIC SUBSTRATE BINDING PROTEIN FAMILY 3"/>
    <property type="match status" value="1"/>
</dbReference>
<name>A0A545T9M8_9GAMM</name>
<proteinExistence type="predicted"/>
<reference evidence="2 3" key="1">
    <citation type="submission" date="2019-06" db="EMBL/GenBank/DDBJ databases">
        <title>Draft genome of Aliikangiella marina GYP-15.</title>
        <authorList>
            <person name="Wang G."/>
        </authorList>
    </citation>
    <scope>NUCLEOTIDE SEQUENCE [LARGE SCALE GENOMIC DNA]</scope>
    <source>
        <strain evidence="2 3">GYP-15</strain>
    </source>
</reference>
<protein>
    <submittedName>
        <fullName evidence="2">Amino acid ABC transporter substrate-binding protein</fullName>
    </submittedName>
</protein>
<dbReference type="OrthoDB" id="8587856at2"/>
<keyword evidence="1" id="KW-0732">Signal</keyword>
<dbReference type="RefSeq" id="WP_142942623.1">
    <property type="nucleotide sequence ID" value="NZ_VIKR01000003.1"/>
</dbReference>
<gene>
    <name evidence="2" type="ORF">FLL45_13710</name>
</gene>
<evidence type="ECO:0000313" key="2">
    <source>
        <dbReference type="EMBL" id="TQV73916.1"/>
    </source>
</evidence>
<keyword evidence="3" id="KW-1185">Reference proteome</keyword>
<dbReference type="SUPFAM" id="SSF53850">
    <property type="entry name" value="Periplasmic binding protein-like II"/>
    <property type="match status" value="1"/>
</dbReference>
<feature type="signal peptide" evidence="1">
    <location>
        <begin position="1"/>
        <end position="25"/>
    </location>
</feature>
<organism evidence="2 3">
    <name type="scientific">Aliikangiella marina</name>
    <dbReference type="NCBI Taxonomy" id="1712262"/>
    <lineage>
        <taxon>Bacteria</taxon>
        <taxon>Pseudomonadati</taxon>
        <taxon>Pseudomonadota</taxon>
        <taxon>Gammaproteobacteria</taxon>
        <taxon>Oceanospirillales</taxon>
        <taxon>Pleioneaceae</taxon>
        <taxon>Aliikangiella</taxon>
    </lineage>
</organism>
<evidence type="ECO:0000256" key="1">
    <source>
        <dbReference type="SAM" id="SignalP"/>
    </source>
</evidence>
<dbReference type="AlphaFoldDB" id="A0A545T9M8"/>
<accession>A0A545T9M8</accession>
<feature type="chain" id="PRO_5021741795" evidence="1">
    <location>
        <begin position="26"/>
        <end position="250"/>
    </location>
</feature>
<dbReference type="Gene3D" id="3.40.190.10">
    <property type="entry name" value="Periplasmic binding protein-like II"/>
    <property type="match status" value="2"/>
</dbReference>